<reference evidence="1 2" key="1">
    <citation type="journal article" date="2018" name="Nat. Genet.">
        <title>The Rosa genome provides new insights in the design of modern roses.</title>
        <authorList>
            <person name="Bendahmane M."/>
        </authorList>
    </citation>
    <scope>NUCLEOTIDE SEQUENCE [LARGE SCALE GENOMIC DNA]</scope>
    <source>
        <strain evidence="2">cv. Old Blush</strain>
    </source>
</reference>
<protein>
    <recommendedName>
        <fullName evidence="3">P-loop containing nucleoside triphosphate hydrolase</fullName>
    </recommendedName>
</protein>
<dbReference type="Gene3D" id="3.40.50.300">
    <property type="entry name" value="P-loop containing nucleotide triphosphate hydrolases"/>
    <property type="match status" value="1"/>
</dbReference>
<comment type="caution">
    <text evidence="1">The sequence shown here is derived from an EMBL/GenBank/DDBJ whole genome shotgun (WGS) entry which is preliminary data.</text>
</comment>
<name>A0A2P6R0C6_ROSCH</name>
<accession>A0A2P6R0C6</accession>
<proteinExistence type="predicted"/>
<dbReference type="Proteomes" id="UP000238479">
    <property type="component" value="Chromosome 4"/>
</dbReference>
<keyword evidence="2" id="KW-1185">Reference proteome</keyword>
<evidence type="ECO:0000313" key="2">
    <source>
        <dbReference type="Proteomes" id="UP000238479"/>
    </source>
</evidence>
<gene>
    <name evidence="1" type="ORF">RchiOBHm_Chr4g0429691</name>
</gene>
<evidence type="ECO:0000313" key="1">
    <source>
        <dbReference type="EMBL" id="PRQ39846.1"/>
    </source>
</evidence>
<dbReference type="EMBL" id="PDCK01000042">
    <property type="protein sequence ID" value="PRQ39846.1"/>
    <property type="molecule type" value="Genomic_DNA"/>
</dbReference>
<dbReference type="InterPro" id="IPR027417">
    <property type="entry name" value="P-loop_NTPase"/>
</dbReference>
<sequence length="61" mass="7334">MSKEKGLFHIQKQLYQDLLKSEVKMQNVNLIRSRLRYKRVLIILDDVNELETNRGCSRKGW</sequence>
<evidence type="ECO:0008006" key="3">
    <source>
        <dbReference type="Google" id="ProtNLM"/>
    </source>
</evidence>
<dbReference type="AlphaFoldDB" id="A0A2P6R0C6"/>
<dbReference type="Gramene" id="PRQ39846">
    <property type="protein sequence ID" value="PRQ39846"/>
    <property type="gene ID" value="RchiOBHm_Chr4g0429691"/>
</dbReference>
<organism evidence="1 2">
    <name type="scientific">Rosa chinensis</name>
    <name type="common">China rose</name>
    <dbReference type="NCBI Taxonomy" id="74649"/>
    <lineage>
        <taxon>Eukaryota</taxon>
        <taxon>Viridiplantae</taxon>
        <taxon>Streptophyta</taxon>
        <taxon>Embryophyta</taxon>
        <taxon>Tracheophyta</taxon>
        <taxon>Spermatophyta</taxon>
        <taxon>Magnoliopsida</taxon>
        <taxon>eudicotyledons</taxon>
        <taxon>Gunneridae</taxon>
        <taxon>Pentapetalae</taxon>
        <taxon>rosids</taxon>
        <taxon>fabids</taxon>
        <taxon>Rosales</taxon>
        <taxon>Rosaceae</taxon>
        <taxon>Rosoideae</taxon>
        <taxon>Rosoideae incertae sedis</taxon>
        <taxon>Rosa</taxon>
    </lineage>
</organism>